<dbReference type="Gene3D" id="1.10.4080.10">
    <property type="entry name" value="ADP-ribosylation/Crystallin J1"/>
    <property type="match status" value="1"/>
</dbReference>
<evidence type="ECO:0000313" key="2">
    <source>
        <dbReference type="EMBL" id="HJF08475.1"/>
    </source>
</evidence>
<dbReference type="InterPro" id="IPR036705">
    <property type="entry name" value="Ribosyl_crysJ1_sf"/>
</dbReference>
<keyword evidence="1" id="KW-0460">Magnesium</keyword>
<feature type="binding site" evidence="1">
    <location>
        <position position="34"/>
    </location>
    <ligand>
        <name>Mg(2+)</name>
        <dbReference type="ChEBI" id="CHEBI:18420"/>
        <label>1</label>
    </ligand>
</feature>
<evidence type="ECO:0000256" key="1">
    <source>
        <dbReference type="PIRSR" id="PIRSR605502-1"/>
    </source>
</evidence>
<keyword evidence="1" id="KW-0479">Metal-binding</keyword>
<evidence type="ECO:0000313" key="3">
    <source>
        <dbReference type="Proteomes" id="UP000718012"/>
    </source>
</evidence>
<dbReference type="InterPro" id="IPR050792">
    <property type="entry name" value="ADP-ribosylglycohydrolase"/>
</dbReference>
<dbReference type="Proteomes" id="UP000718012">
    <property type="component" value="Unassembled WGS sequence"/>
</dbReference>
<sequence>MLGAVIGDVVGSVYEFHNTRDYNFPMFSSSSNYTDDTVMTMAVADWAMKCKAAGETAYPHQLLEECMVKVANAYPCPMGGYGGKFRLWLFHPQSLTDDTTGKPAVRRCPYNSWGNGSAMRVSSIGWLFDTLEETERMAGISASITHNHPEGIKGAQAVAAVIYLARTGSGKA</sequence>
<proteinExistence type="predicted"/>
<dbReference type="GO" id="GO:0046872">
    <property type="term" value="F:metal ion binding"/>
    <property type="evidence" value="ECO:0007669"/>
    <property type="project" value="UniProtKB-KW"/>
</dbReference>
<dbReference type="Pfam" id="PF03747">
    <property type="entry name" value="ADP_ribosyl_GH"/>
    <property type="match status" value="1"/>
</dbReference>
<protein>
    <submittedName>
        <fullName evidence="2">ADP-ribosylglycohydrolase family protein</fullName>
    </submittedName>
</protein>
<comment type="caution">
    <text evidence="2">The sequence shown here is derived from an EMBL/GenBank/DDBJ whole genome shotgun (WGS) entry which is preliminary data.</text>
</comment>
<feature type="binding site" evidence="1">
    <location>
        <position position="35"/>
    </location>
    <ligand>
        <name>Mg(2+)</name>
        <dbReference type="ChEBI" id="CHEBI:18420"/>
        <label>1</label>
    </ligand>
</feature>
<reference evidence="2" key="1">
    <citation type="journal article" date="2021" name="PeerJ">
        <title>Extensive microbial diversity within the chicken gut microbiome revealed by metagenomics and culture.</title>
        <authorList>
            <person name="Gilroy R."/>
            <person name="Ravi A."/>
            <person name="Getino M."/>
            <person name="Pursley I."/>
            <person name="Horton D.L."/>
            <person name="Alikhan N.F."/>
            <person name="Baker D."/>
            <person name="Gharbi K."/>
            <person name="Hall N."/>
            <person name="Watson M."/>
            <person name="Adriaenssens E.M."/>
            <person name="Foster-Nyarko E."/>
            <person name="Jarju S."/>
            <person name="Secka A."/>
            <person name="Antonio M."/>
            <person name="Oren A."/>
            <person name="Chaudhuri R.R."/>
            <person name="La Ragione R."/>
            <person name="Hildebrand F."/>
            <person name="Pallen M.J."/>
        </authorList>
    </citation>
    <scope>NUCLEOTIDE SEQUENCE</scope>
    <source>
        <strain evidence="2">CHK165-8395</strain>
    </source>
</reference>
<dbReference type="AlphaFoldDB" id="A0A921FFR5"/>
<gene>
    <name evidence="2" type="ORF">K8U81_09865</name>
</gene>
<feature type="non-terminal residue" evidence="2">
    <location>
        <position position="172"/>
    </location>
</feature>
<dbReference type="InterPro" id="IPR005502">
    <property type="entry name" value="Ribosyl_crysJ1"/>
</dbReference>
<dbReference type="PANTHER" id="PTHR16222">
    <property type="entry name" value="ADP-RIBOSYLGLYCOHYDROLASE"/>
    <property type="match status" value="1"/>
</dbReference>
<dbReference type="EMBL" id="DYXD01000219">
    <property type="protein sequence ID" value="HJF08475.1"/>
    <property type="molecule type" value="Genomic_DNA"/>
</dbReference>
<feature type="binding site" evidence="1">
    <location>
        <position position="36"/>
    </location>
    <ligand>
        <name>Mg(2+)</name>
        <dbReference type="ChEBI" id="CHEBI:18420"/>
        <label>1</label>
    </ligand>
</feature>
<accession>A0A921FFR5</accession>
<organism evidence="2 3">
    <name type="scientific">Phocaeicola coprocola</name>
    <dbReference type="NCBI Taxonomy" id="310298"/>
    <lineage>
        <taxon>Bacteria</taxon>
        <taxon>Pseudomonadati</taxon>
        <taxon>Bacteroidota</taxon>
        <taxon>Bacteroidia</taxon>
        <taxon>Bacteroidales</taxon>
        <taxon>Bacteroidaceae</taxon>
        <taxon>Phocaeicola</taxon>
    </lineage>
</organism>
<reference evidence="2" key="2">
    <citation type="submission" date="2021-09" db="EMBL/GenBank/DDBJ databases">
        <authorList>
            <person name="Gilroy R."/>
        </authorList>
    </citation>
    <scope>NUCLEOTIDE SEQUENCE</scope>
    <source>
        <strain evidence="2">CHK165-8395</strain>
    </source>
</reference>
<dbReference type="SUPFAM" id="SSF101478">
    <property type="entry name" value="ADP-ribosylglycohydrolase"/>
    <property type="match status" value="1"/>
</dbReference>
<comment type="cofactor">
    <cofactor evidence="1">
        <name>Mg(2+)</name>
        <dbReference type="ChEBI" id="CHEBI:18420"/>
    </cofactor>
    <text evidence="1">Binds 2 magnesium ions per subunit.</text>
</comment>
<dbReference type="PANTHER" id="PTHR16222:SF12">
    <property type="entry name" value="ADP-RIBOSYLGLYCOHYDROLASE-RELATED"/>
    <property type="match status" value="1"/>
</dbReference>
<name>A0A921FFR5_9BACT</name>